<dbReference type="EMBL" id="JASPKY010000178">
    <property type="protein sequence ID" value="KAK9727487.1"/>
    <property type="molecule type" value="Genomic_DNA"/>
</dbReference>
<keyword evidence="3" id="KW-1185">Reference proteome</keyword>
<organism evidence="2 3">
    <name type="scientific">Popillia japonica</name>
    <name type="common">Japanese beetle</name>
    <dbReference type="NCBI Taxonomy" id="7064"/>
    <lineage>
        <taxon>Eukaryota</taxon>
        <taxon>Metazoa</taxon>
        <taxon>Ecdysozoa</taxon>
        <taxon>Arthropoda</taxon>
        <taxon>Hexapoda</taxon>
        <taxon>Insecta</taxon>
        <taxon>Pterygota</taxon>
        <taxon>Neoptera</taxon>
        <taxon>Endopterygota</taxon>
        <taxon>Coleoptera</taxon>
        <taxon>Polyphaga</taxon>
        <taxon>Scarabaeiformia</taxon>
        <taxon>Scarabaeidae</taxon>
        <taxon>Rutelinae</taxon>
        <taxon>Popillia</taxon>
    </lineage>
</organism>
<evidence type="ECO:0000256" key="1">
    <source>
        <dbReference type="SAM" id="MobiDB-lite"/>
    </source>
</evidence>
<reference evidence="2 3" key="1">
    <citation type="journal article" date="2024" name="BMC Genomics">
        <title>De novo assembly and annotation of Popillia japonica's genome with initial clues to its potential as an invasive pest.</title>
        <authorList>
            <person name="Cucini C."/>
            <person name="Boschi S."/>
            <person name="Funari R."/>
            <person name="Cardaioli E."/>
            <person name="Iannotti N."/>
            <person name="Marturano G."/>
            <person name="Paoli F."/>
            <person name="Bruttini M."/>
            <person name="Carapelli A."/>
            <person name="Frati F."/>
            <person name="Nardi F."/>
        </authorList>
    </citation>
    <scope>NUCLEOTIDE SEQUENCE [LARGE SCALE GENOMIC DNA]</scope>
    <source>
        <strain evidence="2">DMR45628</strain>
    </source>
</reference>
<dbReference type="AlphaFoldDB" id="A0AAW1L327"/>
<evidence type="ECO:0000313" key="3">
    <source>
        <dbReference type="Proteomes" id="UP001458880"/>
    </source>
</evidence>
<feature type="compositionally biased region" description="Basic residues" evidence="1">
    <location>
        <begin position="1"/>
        <end position="14"/>
    </location>
</feature>
<comment type="caution">
    <text evidence="2">The sequence shown here is derived from an EMBL/GenBank/DDBJ whole genome shotgun (WGS) entry which is preliminary data.</text>
</comment>
<feature type="compositionally biased region" description="Polar residues" evidence="1">
    <location>
        <begin position="40"/>
        <end position="50"/>
    </location>
</feature>
<gene>
    <name evidence="2" type="ORF">QE152_g19141</name>
</gene>
<evidence type="ECO:0000313" key="2">
    <source>
        <dbReference type="EMBL" id="KAK9727487.1"/>
    </source>
</evidence>
<name>A0AAW1L327_POPJA</name>
<feature type="region of interest" description="Disordered" evidence="1">
    <location>
        <begin position="1"/>
        <end position="83"/>
    </location>
</feature>
<dbReference type="Proteomes" id="UP001458880">
    <property type="component" value="Unassembled WGS sequence"/>
</dbReference>
<accession>A0AAW1L327</accession>
<protein>
    <submittedName>
        <fullName evidence="2">Uncharacterized protein</fullName>
    </submittedName>
</protein>
<feature type="compositionally biased region" description="Low complexity" evidence="1">
    <location>
        <begin position="71"/>
        <end position="83"/>
    </location>
</feature>
<sequence>MKRRQKVEKVRKKKELKELNKTLIPKKVKPDCLPPPPKLSISNNINSQPLHSRAGSQEDESLSKNVESKRSLLNNNLSNLINF</sequence>
<proteinExistence type="predicted"/>